<dbReference type="RefSeq" id="WP_130245564.1">
    <property type="nucleotide sequence ID" value="NZ_PPUZ01000039.1"/>
</dbReference>
<proteinExistence type="predicted"/>
<dbReference type="AlphaFoldDB" id="A0A4Q7E865"/>
<accession>A0A4Q7E865</accession>
<reference evidence="2 3" key="1">
    <citation type="submission" date="2018-01" db="EMBL/GenBank/DDBJ databases">
        <title>Co-occurrence of chitin degradation, pigmentation and bioactivity in marine Pseudoalteromonas.</title>
        <authorList>
            <person name="Paulsen S."/>
            <person name="Gram L."/>
            <person name="Machado H."/>
        </authorList>
    </citation>
    <scope>NUCLEOTIDE SEQUENCE [LARGE SCALE GENOMIC DNA]</scope>
    <source>
        <strain evidence="2 3">S1946</strain>
    </source>
</reference>
<evidence type="ECO:0000313" key="3">
    <source>
        <dbReference type="Proteomes" id="UP000292345"/>
    </source>
</evidence>
<comment type="caution">
    <text evidence="2">The sequence shown here is derived from an EMBL/GenBank/DDBJ whole genome shotgun (WGS) entry which is preliminary data.</text>
</comment>
<dbReference type="InterPro" id="IPR011990">
    <property type="entry name" value="TPR-like_helical_dom_sf"/>
</dbReference>
<sequence>MLRAIVGLWMLLIPVIAWAQAPGAVVDTLQEAEDYLTVDPATTLRLLEQVEQLDRLPTPLFLRWHFIRLRAAVPTHQMETMEHSLEAIFSHHTHPYFIEKIPTAMSALGIWLRRHDYLNDARLSLECAYKYAQSDQQRLTLTNSLALVSRQIGDYEQAKTLYDRAINIADKAGITSKNGIIANNLGIIALELGKVAEAEAQFRKALANYQEIDKRSGQISAGVNLLFTFIIQKQLLNYQRLYGPTARLTESFPNETKQAMLLWVNARFMQLEGHPVSQQSKSALKLAYTQLQDDNVRRLVFQHLATPLGVDVQLPKPLVNRPFERRWYNAVKACDWATAS</sequence>
<dbReference type="SMART" id="SM00028">
    <property type="entry name" value="TPR"/>
    <property type="match status" value="2"/>
</dbReference>
<feature type="signal peptide" evidence="1">
    <location>
        <begin position="1"/>
        <end position="19"/>
    </location>
</feature>
<evidence type="ECO:0000256" key="1">
    <source>
        <dbReference type="SAM" id="SignalP"/>
    </source>
</evidence>
<protein>
    <submittedName>
        <fullName evidence="2">Tetratricopeptide repeat-containing protein</fullName>
    </submittedName>
</protein>
<name>A0A4Q7E865_9GAMM</name>
<evidence type="ECO:0000313" key="2">
    <source>
        <dbReference type="EMBL" id="RZM78481.1"/>
    </source>
</evidence>
<dbReference type="InterPro" id="IPR019734">
    <property type="entry name" value="TPR_rpt"/>
</dbReference>
<gene>
    <name evidence="2" type="ORF">C3B51_15010</name>
</gene>
<keyword evidence="1" id="KW-0732">Signal</keyword>
<organism evidence="2 3">
    <name type="scientific">Pseudoalteromonas rubra</name>
    <dbReference type="NCBI Taxonomy" id="43658"/>
    <lineage>
        <taxon>Bacteria</taxon>
        <taxon>Pseudomonadati</taxon>
        <taxon>Pseudomonadota</taxon>
        <taxon>Gammaproteobacteria</taxon>
        <taxon>Alteromonadales</taxon>
        <taxon>Pseudoalteromonadaceae</taxon>
        <taxon>Pseudoalteromonas</taxon>
    </lineage>
</organism>
<feature type="chain" id="PRO_5020769403" evidence="1">
    <location>
        <begin position="20"/>
        <end position="340"/>
    </location>
</feature>
<dbReference type="SUPFAM" id="SSF48452">
    <property type="entry name" value="TPR-like"/>
    <property type="match status" value="1"/>
</dbReference>
<dbReference type="Pfam" id="PF13424">
    <property type="entry name" value="TPR_12"/>
    <property type="match status" value="1"/>
</dbReference>
<dbReference type="EMBL" id="PPUZ01000039">
    <property type="protein sequence ID" value="RZM78481.1"/>
    <property type="molecule type" value="Genomic_DNA"/>
</dbReference>
<dbReference type="Proteomes" id="UP000292345">
    <property type="component" value="Unassembled WGS sequence"/>
</dbReference>
<dbReference type="Gene3D" id="1.25.40.10">
    <property type="entry name" value="Tetratricopeptide repeat domain"/>
    <property type="match status" value="1"/>
</dbReference>